<name>A0ABT4LI01_9PROT</name>
<dbReference type="Proteomes" id="UP001069802">
    <property type="component" value="Unassembled WGS sequence"/>
</dbReference>
<accession>A0ABT4LI01</accession>
<comment type="caution">
    <text evidence="2">The sequence shown here is derived from an EMBL/GenBank/DDBJ whole genome shotgun (WGS) entry which is preliminary data.</text>
</comment>
<feature type="domain" description="Flavin reductase like" evidence="1">
    <location>
        <begin position="20"/>
        <end position="173"/>
    </location>
</feature>
<proteinExistence type="predicted"/>
<sequence>MFFEPGHHLEQGLPHNPFKGCVLPRPIAWISSQSAAGVCNLAPFSYFNAFSDEPPIIGVGFSPDGREEGIKDSLRNILETGEFVFNLVSWEQRTAMNESSKPVPFDQDEFEAAGLEKLPSKLVTPPRVKGAPVHFECRLFKSLDLPANAAGQHSTMVLGEVVGIHIDESCLTDGLVDATKMRPLARLGYQDYAVINEVFQLVRPKAG</sequence>
<dbReference type="InterPro" id="IPR012349">
    <property type="entry name" value="Split_barrel_FMN-bd"/>
</dbReference>
<gene>
    <name evidence="2" type="ORF">O4H49_08065</name>
</gene>
<keyword evidence="3" id="KW-1185">Reference proteome</keyword>
<dbReference type="Pfam" id="PF01613">
    <property type="entry name" value="Flavin_Reduct"/>
    <property type="match status" value="1"/>
</dbReference>
<dbReference type="SMART" id="SM00903">
    <property type="entry name" value="Flavin_Reduct"/>
    <property type="match status" value="1"/>
</dbReference>
<dbReference type="PANTHER" id="PTHR43812:SF2">
    <property type="entry name" value="FLAVIN REDUCTASE LIKE DOMAIN-CONTAINING PROTEIN"/>
    <property type="match status" value="1"/>
</dbReference>
<evidence type="ECO:0000313" key="2">
    <source>
        <dbReference type="EMBL" id="MCZ4280730.1"/>
    </source>
</evidence>
<dbReference type="PANTHER" id="PTHR43812">
    <property type="entry name" value="BLR2425 PROTEIN"/>
    <property type="match status" value="1"/>
</dbReference>
<dbReference type="SUPFAM" id="SSF50475">
    <property type="entry name" value="FMN-binding split barrel"/>
    <property type="match status" value="1"/>
</dbReference>
<dbReference type="InterPro" id="IPR002563">
    <property type="entry name" value="Flavin_Rdtase-like_dom"/>
</dbReference>
<organism evidence="2 3">
    <name type="scientific">Kiloniella laminariae</name>
    <dbReference type="NCBI Taxonomy" id="454162"/>
    <lineage>
        <taxon>Bacteria</taxon>
        <taxon>Pseudomonadati</taxon>
        <taxon>Pseudomonadota</taxon>
        <taxon>Alphaproteobacteria</taxon>
        <taxon>Rhodospirillales</taxon>
        <taxon>Kiloniellaceae</taxon>
        <taxon>Kiloniella</taxon>
    </lineage>
</organism>
<evidence type="ECO:0000313" key="3">
    <source>
        <dbReference type="Proteomes" id="UP001069802"/>
    </source>
</evidence>
<protein>
    <submittedName>
        <fullName evidence="2">Flavin reductase family protein</fullName>
    </submittedName>
</protein>
<dbReference type="RefSeq" id="WP_269422913.1">
    <property type="nucleotide sequence ID" value="NZ_JAPWGY010000002.1"/>
</dbReference>
<evidence type="ECO:0000259" key="1">
    <source>
        <dbReference type="SMART" id="SM00903"/>
    </source>
</evidence>
<dbReference type="Gene3D" id="2.30.110.10">
    <property type="entry name" value="Electron Transport, Fmn-binding Protein, Chain A"/>
    <property type="match status" value="1"/>
</dbReference>
<reference evidence="2" key="1">
    <citation type="submission" date="2022-12" db="EMBL/GenBank/DDBJ databases">
        <title>Bacterial isolates from different developmental stages of Nematostella vectensis.</title>
        <authorList>
            <person name="Fraune S."/>
        </authorList>
    </citation>
    <scope>NUCLEOTIDE SEQUENCE</scope>
    <source>
        <strain evidence="2">G21630-S1</strain>
    </source>
</reference>
<dbReference type="EMBL" id="JAPWGY010000002">
    <property type="protein sequence ID" value="MCZ4280730.1"/>
    <property type="molecule type" value="Genomic_DNA"/>
</dbReference>